<dbReference type="EMBL" id="CAACVJ010000139">
    <property type="protein sequence ID" value="VEP13870.1"/>
    <property type="molecule type" value="Genomic_DNA"/>
</dbReference>
<gene>
    <name evidence="5" type="ORF">H1P_2230016</name>
</gene>
<evidence type="ECO:0000256" key="3">
    <source>
        <dbReference type="ARBA" id="ARBA00023014"/>
    </source>
</evidence>
<evidence type="ECO:0000313" key="5">
    <source>
        <dbReference type="EMBL" id="VEP13870.1"/>
    </source>
</evidence>
<keyword evidence="2" id="KW-0408">Iron</keyword>
<keyword evidence="1" id="KW-0479">Metal-binding</keyword>
<evidence type="ECO:0000256" key="2">
    <source>
        <dbReference type="ARBA" id="ARBA00023004"/>
    </source>
</evidence>
<dbReference type="AlphaFoldDB" id="A0A563VR56"/>
<dbReference type="GO" id="GO:0046872">
    <property type="term" value="F:metal ion binding"/>
    <property type="evidence" value="ECO:0007669"/>
    <property type="project" value="UniProtKB-KW"/>
</dbReference>
<organism evidence="5 6">
    <name type="scientific">Hyella patelloides LEGE 07179</name>
    <dbReference type="NCBI Taxonomy" id="945734"/>
    <lineage>
        <taxon>Bacteria</taxon>
        <taxon>Bacillati</taxon>
        <taxon>Cyanobacteriota</taxon>
        <taxon>Cyanophyceae</taxon>
        <taxon>Pleurocapsales</taxon>
        <taxon>Hyellaceae</taxon>
        <taxon>Hyella</taxon>
    </lineage>
</organism>
<evidence type="ECO:0000256" key="1">
    <source>
        <dbReference type="ARBA" id="ARBA00022723"/>
    </source>
</evidence>
<name>A0A563VR56_9CYAN</name>
<protein>
    <submittedName>
        <fullName evidence="5">Helix-turn-helix protein</fullName>
    </submittedName>
</protein>
<evidence type="ECO:0000313" key="6">
    <source>
        <dbReference type="Proteomes" id="UP000320055"/>
    </source>
</evidence>
<dbReference type="Proteomes" id="UP000320055">
    <property type="component" value="Unassembled WGS sequence"/>
</dbReference>
<dbReference type="Gene3D" id="3.30.70.20">
    <property type="match status" value="1"/>
</dbReference>
<proteinExistence type="predicted"/>
<keyword evidence="3" id="KW-0411">Iron-sulfur</keyword>
<dbReference type="InterPro" id="IPR017900">
    <property type="entry name" value="4Fe4S_Fe_S_CS"/>
</dbReference>
<keyword evidence="6" id="KW-1185">Reference proteome</keyword>
<reference evidence="5 6" key="1">
    <citation type="submission" date="2019-01" db="EMBL/GenBank/DDBJ databases">
        <authorList>
            <person name="Brito A."/>
        </authorList>
    </citation>
    <scope>NUCLEOTIDE SEQUENCE [LARGE SCALE GENOMIC DNA]</scope>
    <source>
        <strain evidence="5">1</strain>
    </source>
</reference>
<dbReference type="PROSITE" id="PS51379">
    <property type="entry name" value="4FE4S_FER_2"/>
    <property type="match status" value="1"/>
</dbReference>
<evidence type="ECO:0000259" key="4">
    <source>
        <dbReference type="PROSITE" id="PS51379"/>
    </source>
</evidence>
<dbReference type="InterPro" id="IPR017896">
    <property type="entry name" value="4Fe4S_Fe-S-bd"/>
</dbReference>
<dbReference type="PROSITE" id="PS00198">
    <property type="entry name" value="4FE4S_FER_1"/>
    <property type="match status" value="1"/>
</dbReference>
<sequence length="478" mass="54736">MPYTIPPSCSHCGICLPECPTKAIQIDNNNEHWVEPGLCNNCEDDNSQAPCVSSCPDSLPLPLPTKKGRYKAEPRVLNTHHLFANGHNNPIASSMVIWEACNILAKGSDFPWQIDSSGKLYFKRQVKQGKGKIEFRLADDIDANVKQTLSYQDANPIIEAMDIRAACVHLIFAALATSLEKPWEQEFAIDNKQIETYLGLDKRKDLSKAAKLTLIKSLIQQPCQLIADVDWFQQGKIQSFSVPKDRIWHLVAIDNHFQEDAQGYKHLVGMTFRIRAGMWARYFLNKQGYKKYVAYYQYGTLPKFLLTTVMTIWHQHEGAVRMMLWLLFKTKMGKQQRVTVPRLMYVAYGEAKVREASLHREKRKRLLRRFESDLEVLNHYQVKPVFDPVTYPTAIQPLWARLAAIPDDAEEAMEFWIKDGCNETSITDSAPPGKWNLLMKARILHFELPSNGINNYLVGKIKNNARLVAKVKLTLYLV</sequence>
<dbReference type="SUPFAM" id="SSF54862">
    <property type="entry name" value="4Fe-4S ferredoxins"/>
    <property type="match status" value="1"/>
</dbReference>
<dbReference type="GO" id="GO:0051536">
    <property type="term" value="F:iron-sulfur cluster binding"/>
    <property type="evidence" value="ECO:0007669"/>
    <property type="project" value="UniProtKB-KW"/>
</dbReference>
<accession>A0A563VR56</accession>
<feature type="domain" description="4Fe-4S ferredoxin-type" evidence="4">
    <location>
        <begin position="1"/>
        <end position="29"/>
    </location>
</feature>